<name>A0AAV9S1B6_9TELE</name>
<dbReference type="InterPro" id="IPR009079">
    <property type="entry name" value="4_helix_cytokine-like_core"/>
</dbReference>
<sequence length="183" mass="21361">MKKTDRLLEFSMSPTIMVRMSALTLFISLIAGVVVPATARQGVTCRREIPGELIRELWNRTNALINKLPEEERFSHRIRLLPKFCTKCSERSIGWLELQKIIDIYQASVFSSAAIKKFLPQHYDELLYRLHHTLQHCGSSSKHSKYSKAIKKMARKIKKRRDEGALKAVREFSFILRWIDELM</sequence>
<evidence type="ECO:0000313" key="2">
    <source>
        <dbReference type="Proteomes" id="UP001311232"/>
    </source>
</evidence>
<gene>
    <name evidence="1" type="ORF">CRENBAI_005610</name>
</gene>
<comment type="caution">
    <text evidence="1">The sequence shown here is derived from an EMBL/GenBank/DDBJ whole genome shotgun (WGS) entry which is preliminary data.</text>
</comment>
<organism evidence="1 2">
    <name type="scientific">Crenichthys baileyi</name>
    <name type="common">White River springfish</name>
    <dbReference type="NCBI Taxonomy" id="28760"/>
    <lineage>
        <taxon>Eukaryota</taxon>
        <taxon>Metazoa</taxon>
        <taxon>Chordata</taxon>
        <taxon>Craniata</taxon>
        <taxon>Vertebrata</taxon>
        <taxon>Euteleostomi</taxon>
        <taxon>Actinopterygii</taxon>
        <taxon>Neopterygii</taxon>
        <taxon>Teleostei</taxon>
        <taxon>Neoteleostei</taxon>
        <taxon>Acanthomorphata</taxon>
        <taxon>Ovalentaria</taxon>
        <taxon>Atherinomorphae</taxon>
        <taxon>Cyprinodontiformes</taxon>
        <taxon>Goodeidae</taxon>
        <taxon>Crenichthys</taxon>
    </lineage>
</organism>
<accession>A0AAV9S1B6</accession>
<dbReference type="Proteomes" id="UP001311232">
    <property type="component" value="Unassembled WGS sequence"/>
</dbReference>
<proteinExistence type="predicted"/>
<keyword evidence="2" id="KW-1185">Reference proteome</keyword>
<dbReference type="AlphaFoldDB" id="A0AAV9S1B6"/>
<dbReference type="EMBL" id="JAHHUM010001003">
    <property type="protein sequence ID" value="KAK5615113.1"/>
    <property type="molecule type" value="Genomic_DNA"/>
</dbReference>
<reference evidence="1 2" key="1">
    <citation type="submission" date="2021-06" db="EMBL/GenBank/DDBJ databases">
        <authorList>
            <person name="Palmer J.M."/>
        </authorList>
    </citation>
    <scope>NUCLEOTIDE SEQUENCE [LARGE SCALE GENOMIC DNA]</scope>
    <source>
        <strain evidence="1 2">MEX-2019</strain>
        <tissue evidence="1">Muscle</tissue>
    </source>
</reference>
<dbReference type="SUPFAM" id="SSF47266">
    <property type="entry name" value="4-helical cytokines"/>
    <property type="match status" value="1"/>
</dbReference>
<protein>
    <recommendedName>
        <fullName evidence="3">Interleukin-26</fullName>
    </recommendedName>
</protein>
<evidence type="ECO:0008006" key="3">
    <source>
        <dbReference type="Google" id="ProtNLM"/>
    </source>
</evidence>
<evidence type="ECO:0000313" key="1">
    <source>
        <dbReference type="EMBL" id="KAK5615113.1"/>
    </source>
</evidence>
<dbReference type="Gene3D" id="1.20.1250.10">
    <property type="match status" value="1"/>
</dbReference>